<sequence>MDYSTEGVRGERPSWSRLLIDASRYDALCGVTWRSESLSECIDSWTIRCTALRNSEFVARAVQFLTHARCDGYCAAGLERVYRHPALLTELAEVLSIDEAEARERVRQRVRSIEGLQDFMRLAGVVKERFTCLPSEDGSTQLDALNEDCWSHVRRYLQLSDLLLGSASQ</sequence>
<comment type="caution">
    <text evidence="1">The sequence shown here is derived from an EMBL/GenBank/DDBJ whole genome shotgun (WGS) entry which is preliminary data.</text>
</comment>
<protein>
    <submittedName>
        <fullName evidence="1">Uncharacterized protein</fullName>
    </submittedName>
</protein>
<dbReference type="EMBL" id="JABSTU010000002">
    <property type="protein sequence ID" value="KAH8038080.1"/>
    <property type="molecule type" value="Genomic_DNA"/>
</dbReference>
<dbReference type="AlphaFoldDB" id="A0A9J6EVD2"/>
<organism evidence="1 2">
    <name type="scientific">Rhipicephalus microplus</name>
    <name type="common">Cattle tick</name>
    <name type="synonym">Boophilus microplus</name>
    <dbReference type="NCBI Taxonomy" id="6941"/>
    <lineage>
        <taxon>Eukaryota</taxon>
        <taxon>Metazoa</taxon>
        <taxon>Ecdysozoa</taxon>
        <taxon>Arthropoda</taxon>
        <taxon>Chelicerata</taxon>
        <taxon>Arachnida</taxon>
        <taxon>Acari</taxon>
        <taxon>Parasitiformes</taxon>
        <taxon>Ixodida</taxon>
        <taxon>Ixodoidea</taxon>
        <taxon>Ixodidae</taxon>
        <taxon>Rhipicephalinae</taxon>
        <taxon>Rhipicephalus</taxon>
        <taxon>Boophilus</taxon>
    </lineage>
</organism>
<reference evidence="1" key="1">
    <citation type="journal article" date="2020" name="Cell">
        <title>Large-Scale Comparative Analyses of Tick Genomes Elucidate Their Genetic Diversity and Vector Capacities.</title>
        <authorList>
            <consortium name="Tick Genome and Microbiome Consortium (TIGMIC)"/>
            <person name="Jia N."/>
            <person name="Wang J."/>
            <person name="Shi W."/>
            <person name="Du L."/>
            <person name="Sun Y."/>
            <person name="Zhan W."/>
            <person name="Jiang J.F."/>
            <person name="Wang Q."/>
            <person name="Zhang B."/>
            <person name="Ji P."/>
            <person name="Bell-Sakyi L."/>
            <person name="Cui X.M."/>
            <person name="Yuan T.T."/>
            <person name="Jiang B.G."/>
            <person name="Yang W.F."/>
            <person name="Lam T.T."/>
            <person name="Chang Q.C."/>
            <person name="Ding S.J."/>
            <person name="Wang X.J."/>
            <person name="Zhu J.G."/>
            <person name="Ruan X.D."/>
            <person name="Zhao L."/>
            <person name="Wei J.T."/>
            <person name="Ye R.Z."/>
            <person name="Que T.C."/>
            <person name="Du C.H."/>
            <person name="Zhou Y.H."/>
            <person name="Cheng J.X."/>
            <person name="Dai P.F."/>
            <person name="Guo W.B."/>
            <person name="Han X.H."/>
            <person name="Huang E.J."/>
            <person name="Li L.F."/>
            <person name="Wei W."/>
            <person name="Gao Y.C."/>
            <person name="Liu J.Z."/>
            <person name="Shao H.Z."/>
            <person name="Wang X."/>
            <person name="Wang C.C."/>
            <person name="Yang T.C."/>
            <person name="Huo Q.B."/>
            <person name="Li W."/>
            <person name="Chen H.Y."/>
            <person name="Chen S.E."/>
            <person name="Zhou L.G."/>
            <person name="Ni X.B."/>
            <person name="Tian J.H."/>
            <person name="Sheng Y."/>
            <person name="Liu T."/>
            <person name="Pan Y.S."/>
            <person name="Xia L.Y."/>
            <person name="Li J."/>
            <person name="Zhao F."/>
            <person name="Cao W.C."/>
        </authorList>
    </citation>
    <scope>NUCLEOTIDE SEQUENCE</scope>
    <source>
        <strain evidence="1">Rmic-2018</strain>
    </source>
</reference>
<evidence type="ECO:0000313" key="1">
    <source>
        <dbReference type="EMBL" id="KAH8038080.1"/>
    </source>
</evidence>
<dbReference type="Proteomes" id="UP000821866">
    <property type="component" value="Chromosome 10"/>
</dbReference>
<gene>
    <name evidence="1" type="ORF">HPB51_021637</name>
</gene>
<accession>A0A9J6EVD2</accession>
<evidence type="ECO:0000313" key="2">
    <source>
        <dbReference type="Proteomes" id="UP000821866"/>
    </source>
</evidence>
<proteinExistence type="predicted"/>
<dbReference type="VEuPathDB" id="VectorBase:LOC119180407"/>
<keyword evidence="2" id="KW-1185">Reference proteome</keyword>
<name>A0A9J6EVD2_RHIMP</name>
<reference evidence="1" key="2">
    <citation type="submission" date="2021-09" db="EMBL/GenBank/DDBJ databases">
        <authorList>
            <person name="Jia N."/>
            <person name="Wang J."/>
            <person name="Shi W."/>
            <person name="Du L."/>
            <person name="Sun Y."/>
            <person name="Zhan W."/>
            <person name="Jiang J."/>
            <person name="Wang Q."/>
            <person name="Zhang B."/>
            <person name="Ji P."/>
            <person name="Sakyi L.B."/>
            <person name="Cui X."/>
            <person name="Yuan T."/>
            <person name="Jiang B."/>
            <person name="Yang W."/>
            <person name="Lam T.T.-Y."/>
            <person name="Chang Q."/>
            <person name="Ding S."/>
            <person name="Wang X."/>
            <person name="Zhu J."/>
            <person name="Ruan X."/>
            <person name="Zhao L."/>
            <person name="Wei J."/>
            <person name="Que T."/>
            <person name="Du C."/>
            <person name="Cheng J."/>
            <person name="Dai P."/>
            <person name="Han X."/>
            <person name="Huang E."/>
            <person name="Gao Y."/>
            <person name="Liu J."/>
            <person name="Shao H."/>
            <person name="Ye R."/>
            <person name="Li L."/>
            <person name="Wei W."/>
            <person name="Wang X."/>
            <person name="Wang C."/>
            <person name="Huo Q."/>
            <person name="Li W."/>
            <person name="Guo W."/>
            <person name="Chen H."/>
            <person name="Chen S."/>
            <person name="Zhou L."/>
            <person name="Zhou L."/>
            <person name="Ni X."/>
            <person name="Tian J."/>
            <person name="Zhou Y."/>
            <person name="Sheng Y."/>
            <person name="Liu T."/>
            <person name="Pan Y."/>
            <person name="Xia L."/>
            <person name="Li J."/>
            <person name="Zhao F."/>
            <person name="Cao W."/>
        </authorList>
    </citation>
    <scope>NUCLEOTIDE SEQUENCE</scope>
    <source>
        <strain evidence="1">Rmic-2018</strain>
        <tissue evidence="1">Larvae</tissue>
    </source>
</reference>